<organism evidence="2 3">
    <name type="scientific">Clostridium novyi A str. 4552</name>
    <dbReference type="NCBI Taxonomy" id="1444289"/>
    <lineage>
        <taxon>Bacteria</taxon>
        <taxon>Bacillati</taxon>
        <taxon>Bacillota</taxon>
        <taxon>Clostridia</taxon>
        <taxon>Eubacteriales</taxon>
        <taxon>Clostridiaceae</taxon>
        <taxon>Clostridium</taxon>
    </lineage>
</organism>
<dbReference type="InterPro" id="IPR040921">
    <property type="entry name" value="Peptidase_S66C"/>
</dbReference>
<accession>A0A0A0I9P8</accession>
<evidence type="ECO:0000313" key="3">
    <source>
        <dbReference type="Proteomes" id="UP000030012"/>
    </source>
</evidence>
<name>A0A0A0I9P8_CLONO</name>
<feature type="domain" description="LD-carboxypeptidase C-terminal" evidence="1">
    <location>
        <begin position="48"/>
        <end position="140"/>
    </location>
</feature>
<protein>
    <recommendedName>
        <fullName evidence="1">LD-carboxypeptidase C-terminal domain-containing protein</fullName>
    </recommendedName>
</protein>
<dbReference type="EMBL" id="JENJ01000024">
    <property type="protein sequence ID" value="KGM96345.1"/>
    <property type="molecule type" value="Genomic_DNA"/>
</dbReference>
<dbReference type="Proteomes" id="UP000030012">
    <property type="component" value="Unassembled WGS sequence"/>
</dbReference>
<dbReference type="Pfam" id="PF17676">
    <property type="entry name" value="Peptidase_S66C"/>
    <property type="match status" value="1"/>
</dbReference>
<dbReference type="RefSeq" id="WP_039255052.1">
    <property type="nucleotide sequence ID" value="NZ_JENJ01000024.1"/>
</dbReference>
<dbReference type="PANTHER" id="PTHR30237">
    <property type="entry name" value="MURAMOYLTETRAPEPTIDE CARBOXYPEPTIDASE"/>
    <property type="match status" value="1"/>
</dbReference>
<proteinExistence type="predicted"/>
<dbReference type="InterPro" id="IPR029062">
    <property type="entry name" value="Class_I_gatase-like"/>
</dbReference>
<dbReference type="AlphaFoldDB" id="A0A0A0I9P8"/>
<reference evidence="2 3" key="1">
    <citation type="submission" date="2014-01" db="EMBL/GenBank/DDBJ databases">
        <title>Plasmidome dynamics in the species complex Clostridium novyi sensu lato converts strains of independent lineages into distinctly different pathogens.</title>
        <authorList>
            <person name="Skarin H."/>
            <person name="Segerman B."/>
        </authorList>
    </citation>
    <scope>NUCLEOTIDE SEQUENCE [LARGE SCALE GENOMIC DNA]</scope>
    <source>
        <strain evidence="2 3">4552</strain>
    </source>
</reference>
<dbReference type="Gene3D" id="3.50.30.60">
    <property type="entry name" value="LD-carboxypeptidase A C-terminal domain-like"/>
    <property type="match status" value="1"/>
</dbReference>
<dbReference type="SUPFAM" id="SSF52317">
    <property type="entry name" value="Class I glutamine amidotransferase-like"/>
    <property type="match status" value="1"/>
</dbReference>
<dbReference type="OrthoDB" id="9807329at2"/>
<dbReference type="PANTHER" id="PTHR30237:SF5">
    <property type="entry name" value="CARBOXYPEPTIDASE VC_A0337-RELATED"/>
    <property type="match status" value="1"/>
</dbReference>
<dbReference type="InterPro" id="IPR027461">
    <property type="entry name" value="Carboxypeptidase_A_C_sf"/>
</dbReference>
<evidence type="ECO:0000313" key="2">
    <source>
        <dbReference type="EMBL" id="KGM96345.1"/>
    </source>
</evidence>
<sequence>MHEFMKLNKGDTIGIFSPSTPITSICPKRFQRGKQYLESKGFKIIEGNKEGDILFIEDSLKDAATIERSFSLLKLNGVFEKISGIILGKHELFDDLKIGRKPYEILLEVLGETKIPFIADFDCCHTHPMMTLPIGATIELDATNQKVTIL</sequence>
<comment type="caution">
    <text evidence="2">The sequence shown here is derived from an EMBL/GenBank/DDBJ whole genome shotgun (WGS) entry which is preliminary data.</text>
</comment>
<gene>
    <name evidence="2" type="ORF">Z968_06875</name>
</gene>
<dbReference type="InterPro" id="IPR003507">
    <property type="entry name" value="S66_fam"/>
</dbReference>
<evidence type="ECO:0000259" key="1">
    <source>
        <dbReference type="Pfam" id="PF17676"/>
    </source>
</evidence>
<dbReference type="SUPFAM" id="SSF141986">
    <property type="entry name" value="LD-carboxypeptidase A C-terminal domain-like"/>
    <property type="match status" value="1"/>
</dbReference>